<dbReference type="AlphaFoldDB" id="A0A9W4MA17"/>
<sequence length="81" mass="8649">MKRRGADTDAGTGAGLMRRLRGFGAFWYDFVVGDDWRIALGVVLALGTTAALVAGGVDAWWLPPAAVVVLLALSLHRAVRR</sequence>
<keyword evidence="3" id="KW-1185">Reference proteome</keyword>
<proteinExistence type="predicted"/>
<organism evidence="2 3">
    <name type="scientific">Actinacidiphila bryophytorum</name>
    <dbReference type="NCBI Taxonomy" id="1436133"/>
    <lineage>
        <taxon>Bacteria</taxon>
        <taxon>Bacillati</taxon>
        <taxon>Actinomycetota</taxon>
        <taxon>Actinomycetes</taxon>
        <taxon>Kitasatosporales</taxon>
        <taxon>Streptomycetaceae</taxon>
        <taxon>Actinacidiphila</taxon>
    </lineage>
</organism>
<protein>
    <submittedName>
        <fullName evidence="2">Uncharacterized protein</fullName>
    </submittedName>
</protein>
<dbReference type="RefSeq" id="WP_205042989.1">
    <property type="nucleotide sequence ID" value="NZ_JAFFIX010000002.1"/>
</dbReference>
<evidence type="ECO:0000256" key="1">
    <source>
        <dbReference type="SAM" id="Phobius"/>
    </source>
</evidence>
<accession>A0A9W4MA17</accession>
<keyword evidence="1" id="KW-1133">Transmembrane helix</keyword>
<gene>
    <name evidence="2" type="ORF">SBRY_30691</name>
</gene>
<keyword evidence="1" id="KW-0812">Transmembrane</keyword>
<dbReference type="Proteomes" id="UP001153328">
    <property type="component" value="Unassembled WGS sequence"/>
</dbReference>
<evidence type="ECO:0000313" key="3">
    <source>
        <dbReference type="Proteomes" id="UP001153328"/>
    </source>
</evidence>
<keyword evidence="1" id="KW-0472">Membrane</keyword>
<feature type="transmembrane region" description="Helical" evidence="1">
    <location>
        <begin position="60"/>
        <end position="79"/>
    </location>
</feature>
<name>A0A9W4MA17_9ACTN</name>
<feature type="transmembrane region" description="Helical" evidence="1">
    <location>
        <begin position="36"/>
        <end position="54"/>
    </location>
</feature>
<dbReference type="EMBL" id="CAJVAX010000017">
    <property type="protein sequence ID" value="CAG7642749.1"/>
    <property type="molecule type" value="Genomic_DNA"/>
</dbReference>
<reference evidence="2" key="1">
    <citation type="submission" date="2021-06" db="EMBL/GenBank/DDBJ databases">
        <authorList>
            <person name="Arsene-Ploetze F."/>
        </authorList>
    </citation>
    <scope>NUCLEOTIDE SEQUENCE</scope>
    <source>
        <strain evidence="2">SBRY1</strain>
    </source>
</reference>
<comment type="caution">
    <text evidence="2">The sequence shown here is derived from an EMBL/GenBank/DDBJ whole genome shotgun (WGS) entry which is preliminary data.</text>
</comment>
<evidence type="ECO:0000313" key="2">
    <source>
        <dbReference type="EMBL" id="CAG7642749.1"/>
    </source>
</evidence>